<gene>
    <name evidence="2" type="ORF">PCAMFM013_S038g000009</name>
</gene>
<dbReference type="Proteomes" id="UP000053732">
    <property type="component" value="Unassembled WGS sequence"/>
</dbReference>
<feature type="repeat" description="Hemopexin" evidence="1">
    <location>
        <begin position="3"/>
        <end position="54"/>
    </location>
</feature>
<evidence type="ECO:0000256" key="1">
    <source>
        <dbReference type="PROSITE-ProRule" id="PRU01011"/>
    </source>
</evidence>
<proteinExistence type="predicted"/>
<dbReference type="Gene3D" id="2.110.10.10">
    <property type="entry name" value="Hemopexin-like domain"/>
    <property type="match status" value="2"/>
</dbReference>
<dbReference type="AlphaFoldDB" id="A0A0G4PTX6"/>
<reference evidence="2 3" key="1">
    <citation type="journal article" date="2014" name="Nat. Commun.">
        <title>Multiple recent horizontal transfers of a large genomic region in cheese making fungi.</title>
        <authorList>
            <person name="Cheeseman K."/>
            <person name="Ropars J."/>
            <person name="Renault P."/>
            <person name="Dupont J."/>
            <person name="Gouzy J."/>
            <person name="Branca A."/>
            <person name="Abraham A.L."/>
            <person name="Ceppi M."/>
            <person name="Conseiller E."/>
            <person name="Debuchy R."/>
            <person name="Malagnac F."/>
            <person name="Goarin A."/>
            <person name="Silar P."/>
            <person name="Lacoste S."/>
            <person name="Sallet E."/>
            <person name="Bensimon A."/>
            <person name="Giraud T."/>
            <person name="Brygoo Y."/>
        </authorList>
    </citation>
    <scope>NUCLEOTIDE SEQUENCE [LARGE SCALE GENOMIC DNA]</scope>
    <source>
        <strain evidence="3">FM 013</strain>
    </source>
</reference>
<dbReference type="InterPro" id="IPR036375">
    <property type="entry name" value="Hemopexin-like_dom_sf"/>
</dbReference>
<protein>
    <submittedName>
        <fullName evidence="2">Hemopexin/matrixin</fullName>
    </submittedName>
</protein>
<organism evidence="2 3">
    <name type="scientific">Penicillium camemberti (strain FM 013)</name>
    <dbReference type="NCBI Taxonomy" id="1429867"/>
    <lineage>
        <taxon>Eukaryota</taxon>
        <taxon>Fungi</taxon>
        <taxon>Dikarya</taxon>
        <taxon>Ascomycota</taxon>
        <taxon>Pezizomycotina</taxon>
        <taxon>Eurotiomycetes</taxon>
        <taxon>Eurotiomycetidae</taxon>
        <taxon>Eurotiales</taxon>
        <taxon>Aspergillaceae</taxon>
        <taxon>Penicillium</taxon>
    </lineage>
</organism>
<dbReference type="EMBL" id="HG793171">
    <property type="protein sequence ID" value="CRL29606.1"/>
    <property type="molecule type" value="Genomic_DNA"/>
</dbReference>
<feature type="repeat" description="Hemopexin" evidence="1">
    <location>
        <begin position="112"/>
        <end position="164"/>
    </location>
</feature>
<name>A0A0G4PTX6_PENC3</name>
<dbReference type="SMART" id="SM00120">
    <property type="entry name" value="HX"/>
    <property type="match status" value="4"/>
</dbReference>
<dbReference type="PROSITE" id="PS51642">
    <property type="entry name" value="HEMOPEXIN_2"/>
    <property type="match status" value="3"/>
</dbReference>
<evidence type="ECO:0000313" key="3">
    <source>
        <dbReference type="Proteomes" id="UP000053732"/>
    </source>
</evidence>
<evidence type="ECO:0000313" key="2">
    <source>
        <dbReference type="EMBL" id="CRL29606.1"/>
    </source>
</evidence>
<dbReference type="InterPro" id="IPR018487">
    <property type="entry name" value="Hemopexin-like_repeat"/>
</dbReference>
<keyword evidence="3" id="KW-1185">Reference proteome</keyword>
<feature type="repeat" description="Hemopexin" evidence="1">
    <location>
        <begin position="169"/>
        <end position="221"/>
    </location>
</feature>
<sequence length="224" mass="24301">MSGASIDAGYIEPSNGHGYFFKGDRYVCIKVIPGTTIDKINWGPKPYAEPWKSLVQAGFTMVDAIIPINDDTGSIWVFSGVQYARINFKDDKVTFGPAPITGNWPSLDKAGFPTVDAILPTPGEPNHAYVFYKDRYARVTLTPGKAESSIVFGPAPIAKGWPALVSAGIHRLDAVVPAPGFPNDAYFFLGDKYVRLTVEPGTVQDKVVFGPASVVKHWPALKDL</sequence>
<dbReference type="SUPFAM" id="SSF50923">
    <property type="entry name" value="Hemopexin-like domain"/>
    <property type="match status" value="2"/>
</dbReference>
<accession>A0A0G4PTX6</accession>